<evidence type="ECO:0000313" key="1">
    <source>
        <dbReference type="EMBL" id="CAJ74956.1"/>
    </source>
</evidence>
<dbReference type="EMBL" id="CT573071">
    <property type="protein sequence ID" value="CAJ74956.1"/>
    <property type="molecule type" value="Genomic_DNA"/>
</dbReference>
<evidence type="ECO:0000313" key="3">
    <source>
        <dbReference type="Proteomes" id="UP000501926"/>
    </source>
</evidence>
<reference evidence="1" key="1">
    <citation type="journal article" date="2006" name="Nature">
        <title>Deciphering the evolution and metabolism of an anammox bacterium from a community genome.</title>
        <authorList>
            <person name="Strous M."/>
            <person name="Pelletier E."/>
            <person name="Mangenot S."/>
            <person name="Rattei T."/>
            <person name="Lehner A."/>
            <person name="Taylor M.W."/>
            <person name="Horn M."/>
            <person name="Daims H."/>
            <person name="Bartol-Mavel D."/>
            <person name="Wincker P."/>
            <person name="Barbe V."/>
            <person name="Fonknechten N."/>
            <person name="Vallenet D."/>
            <person name="Segurens B."/>
            <person name="Schenowitz-Truong C."/>
            <person name="Medigue C."/>
            <person name="Collingro A."/>
            <person name="Snel B."/>
            <person name="Dutilh B.E."/>
            <person name="OpDenCamp H.J.M."/>
            <person name="vanDerDrift C."/>
            <person name="Cirpus I."/>
            <person name="vanDePas-Schoonen K.T."/>
            <person name="Harhangi H.R."/>
            <person name="vanNiftrik L."/>
            <person name="Schmid M."/>
            <person name="Keltjens J."/>
            <person name="vanDeVossenberg J."/>
            <person name="Kartal B."/>
            <person name="Meier H."/>
            <person name="Frishman D."/>
            <person name="Huynen M.A."/>
            <person name="Mewes H."/>
            <person name="Weissenbach J."/>
            <person name="Jetten M.S.M."/>
            <person name="Wagner M."/>
            <person name="LePaslier D."/>
        </authorList>
    </citation>
    <scope>NUCLEOTIDE SEQUENCE</scope>
</reference>
<sequence length="68" mass="7471">MTFSYAVTLTGFSSPVRIKTGNYLFIKTHLVNVAFVLAPKLLFGNVIALETTFVGSGFVWNSGKRLQT</sequence>
<evidence type="ECO:0000313" key="2">
    <source>
        <dbReference type="EMBL" id="QII12651.1"/>
    </source>
</evidence>
<protein>
    <submittedName>
        <fullName evidence="1">Uncharacterized protein</fullName>
    </submittedName>
</protein>
<reference evidence="1" key="2">
    <citation type="submission" date="2006-01" db="EMBL/GenBank/DDBJ databases">
        <authorList>
            <person name="Genoscope"/>
        </authorList>
    </citation>
    <scope>NUCLEOTIDE SEQUENCE</scope>
</reference>
<dbReference type="EMBL" id="CP049055">
    <property type="protein sequence ID" value="QII12651.1"/>
    <property type="molecule type" value="Genomic_DNA"/>
</dbReference>
<reference evidence="2 3" key="3">
    <citation type="submission" date="2020-02" db="EMBL/GenBank/DDBJ databases">
        <title>Newly sequenced genome of strain CSTR1 showed variability in Candidatus Kuenenia stuttgartiensis genomes.</title>
        <authorList>
            <person name="Ding C."/>
            <person name="Adrian L."/>
        </authorList>
    </citation>
    <scope>NUCLEOTIDE SEQUENCE [LARGE SCALE GENOMIC DNA]</scope>
    <source>
        <strain evidence="2 3">CSTR1</strain>
    </source>
</reference>
<dbReference type="AlphaFoldDB" id="Q1Q4L0"/>
<proteinExistence type="predicted"/>
<gene>
    <name evidence="2" type="ORF">KsCSTR_32720</name>
    <name evidence="1" type="ORF">kuste4194</name>
</gene>
<accession>Q1Q4L0</accession>
<organism evidence="1">
    <name type="scientific">Kuenenia stuttgartiensis</name>
    <dbReference type="NCBI Taxonomy" id="174633"/>
    <lineage>
        <taxon>Bacteria</taxon>
        <taxon>Pseudomonadati</taxon>
        <taxon>Planctomycetota</taxon>
        <taxon>Candidatus Brocadiia</taxon>
        <taxon>Candidatus Brocadiales</taxon>
        <taxon>Candidatus Brocadiaceae</taxon>
        <taxon>Candidatus Kuenenia</taxon>
    </lineage>
</organism>
<name>Q1Q4L0_KUEST</name>
<dbReference type="Proteomes" id="UP000501926">
    <property type="component" value="Chromosome"/>
</dbReference>